<dbReference type="GO" id="GO:0005524">
    <property type="term" value="F:ATP binding"/>
    <property type="evidence" value="ECO:0007669"/>
    <property type="project" value="UniProtKB-KW"/>
</dbReference>
<evidence type="ECO:0000313" key="2">
    <source>
        <dbReference type="Proteomes" id="UP001177883"/>
    </source>
</evidence>
<evidence type="ECO:0000313" key="1">
    <source>
        <dbReference type="EMBL" id="MDP2489656.1"/>
    </source>
</evidence>
<dbReference type="EMBL" id="JAUYVK010000007">
    <property type="protein sequence ID" value="MDP2489656.1"/>
    <property type="molecule type" value="Genomic_DNA"/>
</dbReference>
<protein>
    <submittedName>
        <fullName evidence="1">ATP-binding protein</fullName>
    </submittedName>
</protein>
<comment type="caution">
    <text evidence="1">The sequence shown here is derived from an EMBL/GenBank/DDBJ whole genome shotgun (WGS) entry which is preliminary data.</text>
</comment>
<dbReference type="AlphaFoldDB" id="A0ABD5A943"/>
<dbReference type="Proteomes" id="UP001177883">
    <property type="component" value="Unassembled WGS sequence"/>
</dbReference>
<keyword evidence="1" id="KW-0547">Nucleotide-binding</keyword>
<keyword evidence="1" id="KW-0067">ATP-binding</keyword>
<dbReference type="Pfam" id="PF13207">
    <property type="entry name" value="AAA_17"/>
    <property type="match status" value="1"/>
</dbReference>
<organism evidence="1 2">
    <name type="scientific">Vibrio splendidus</name>
    <dbReference type="NCBI Taxonomy" id="29497"/>
    <lineage>
        <taxon>Bacteria</taxon>
        <taxon>Pseudomonadati</taxon>
        <taxon>Pseudomonadota</taxon>
        <taxon>Gammaproteobacteria</taxon>
        <taxon>Vibrionales</taxon>
        <taxon>Vibrionaceae</taxon>
        <taxon>Vibrio</taxon>
    </lineage>
</organism>
<gene>
    <name evidence="1" type="ORF">Q8W38_09940</name>
</gene>
<name>A0ABD5A943_VIBSP</name>
<sequence length="169" mass="18712">MKDIYFVSGIHGVGKGTLCNQLKSELGLSVYSCSELIKQNSEYVEDSKVVTTAERNQEALIRGLSKIKEDKFLLDGHFCLMGKEEEIIVLDDMVFDAISPVAVINVTCDAPIVHERLLKRDGKAISADVLRVLQVKETARAEEYCKKNSIGLFNYQSATPIATLLTILS</sequence>
<dbReference type="SUPFAM" id="SSF52540">
    <property type="entry name" value="P-loop containing nucleoside triphosphate hydrolases"/>
    <property type="match status" value="1"/>
</dbReference>
<dbReference type="Gene3D" id="3.40.50.300">
    <property type="entry name" value="P-loop containing nucleotide triphosphate hydrolases"/>
    <property type="match status" value="1"/>
</dbReference>
<accession>A0ABD5A943</accession>
<dbReference type="InterPro" id="IPR027417">
    <property type="entry name" value="P-loop_NTPase"/>
</dbReference>
<proteinExistence type="predicted"/>
<dbReference type="RefSeq" id="WP_102491599.1">
    <property type="nucleotide sequence ID" value="NZ_JAUYVK010000007.1"/>
</dbReference>
<reference evidence="1" key="1">
    <citation type="submission" date="2023-07" db="EMBL/GenBank/DDBJ databases">
        <title>Genome content predicts the carbon catabolic preferences of heterotrophic bacteria.</title>
        <authorList>
            <person name="Gralka M."/>
        </authorList>
    </citation>
    <scope>NUCLEOTIDE SEQUENCE</scope>
    <source>
        <strain evidence="1">6E03</strain>
    </source>
</reference>